<dbReference type="AlphaFoldDB" id="A0A0D2FW35"/>
<keyword evidence="2" id="KW-1185">Reference proteome</keyword>
<evidence type="ECO:0000313" key="1">
    <source>
        <dbReference type="EMBL" id="KIW72673.1"/>
    </source>
</evidence>
<name>A0A0D2FW35_9EURO</name>
<sequence>MALPQASQSFVQEGDIGRVRAGIWLSTREIVPAKRRHRVSNVTGCETQRPLVNPQRQRLNASGILHRYRLNPALQPHCEAGIPSHGHSNTLWTWPLCTSAKSC</sequence>
<dbReference type="EMBL" id="KN846956">
    <property type="protein sequence ID" value="KIW72673.1"/>
    <property type="molecule type" value="Genomic_DNA"/>
</dbReference>
<organism evidence="1 2">
    <name type="scientific">Phialophora macrospora</name>
    <dbReference type="NCBI Taxonomy" id="1851006"/>
    <lineage>
        <taxon>Eukaryota</taxon>
        <taxon>Fungi</taxon>
        <taxon>Dikarya</taxon>
        <taxon>Ascomycota</taxon>
        <taxon>Pezizomycotina</taxon>
        <taxon>Eurotiomycetes</taxon>
        <taxon>Chaetothyriomycetidae</taxon>
        <taxon>Chaetothyriales</taxon>
        <taxon>Herpotrichiellaceae</taxon>
        <taxon>Phialophora</taxon>
    </lineage>
</organism>
<proteinExistence type="predicted"/>
<gene>
    <name evidence="1" type="ORF">PV04_00851</name>
</gene>
<reference evidence="1 2" key="1">
    <citation type="submission" date="2015-01" db="EMBL/GenBank/DDBJ databases">
        <title>The Genome Sequence of Capronia semiimmersa CBS27337.</title>
        <authorList>
            <consortium name="The Broad Institute Genomics Platform"/>
            <person name="Cuomo C."/>
            <person name="de Hoog S."/>
            <person name="Gorbushina A."/>
            <person name="Stielow B."/>
            <person name="Teixiera M."/>
            <person name="Abouelleil A."/>
            <person name="Chapman S.B."/>
            <person name="Priest M."/>
            <person name="Young S.K."/>
            <person name="Wortman J."/>
            <person name="Nusbaum C."/>
            <person name="Birren B."/>
        </authorList>
    </citation>
    <scope>NUCLEOTIDE SEQUENCE [LARGE SCALE GENOMIC DNA]</scope>
    <source>
        <strain evidence="1 2">CBS 27337</strain>
    </source>
</reference>
<protein>
    <submittedName>
        <fullName evidence="1">Uncharacterized protein</fullName>
    </submittedName>
</protein>
<accession>A0A0D2FW35</accession>
<dbReference type="HOGENOM" id="CLU_2263420_0_0_1"/>
<evidence type="ECO:0000313" key="2">
    <source>
        <dbReference type="Proteomes" id="UP000054266"/>
    </source>
</evidence>
<dbReference type="Proteomes" id="UP000054266">
    <property type="component" value="Unassembled WGS sequence"/>
</dbReference>